<name>A0A368SQ35_SETIT</name>
<organism evidence="2">
    <name type="scientific">Setaria italica</name>
    <name type="common">Foxtail millet</name>
    <name type="synonym">Panicum italicum</name>
    <dbReference type="NCBI Taxonomy" id="4555"/>
    <lineage>
        <taxon>Eukaryota</taxon>
        <taxon>Viridiplantae</taxon>
        <taxon>Streptophyta</taxon>
        <taxon>Embryophyta</taxon>
        <taxon>Tracheophyta</taxon>
        <taxon>Spermatophyta</taxon>
        <taxon>Magnoliopsida</taxon>
        <taxon>Liliopsida</taxon>
        <taxon>Poales</taxon>
        <taxon>Poaceae</taxon>
        <taxon>PACMAD clade</taxon>
        <taxon>Panicoideae</taxon>
        <taxon>Panicodae</taxon>
        <taxon>Paniceae</taxon>
        <taxon>Cenchrinae</taxon>
        <taxon>Setaria</taxon>
    </lineage>
</organism>
<gene>
    <name evidence="2" type="ORF">SETIT_9G328600v2</name>
</gene>
<accession>A0A368SQ35</accession>
<sequence length="106" mass="12141">MCQIVVCQKADRFGYSKSVNRQLDSSLTKSYQFSRVFSVLLPAISFFDAIPLLIPNPWCVCFSKHMAFFIRENVVSSFFQGKVGVLFTGVAHCFSEFLNITFLYIF</sequence>
<dbReference type="AlphaFoldDB" id="A0A368SQ35"/>
<dbReference type="EMBL" id="CM003536">
    <property type="protein sequence ID" value="RCV43870.1"/>
    <property type="molecule type" value="Genomic_DNA"/>
</dbReference>
<protein>
    <submittedName>
        <fullName evidence="2">Uncharacterized protein</fullName>
    </submittedName>
</protein>
<evidence type="ECO:0000313" key="2">
    <source>
        <dbReference type="EMBL" id="RCV43870.1"/>
    </source>
</evidence>
<reference evidence="2" key="1">
    <citation type="journal article" date="2012" name="Nat. Biotechnol.">
        <title>Reference genome sequence of the model plant Setaria.</title>
        <authorList>
            <person name="Bennetzen J.L."/>
            <person name="Schmutz J."/>
            <person name="Wang H."/>
            <person name="Percifield R."/>
            <person name="Hawkins J."/>
            <person name="Pontaroli A.C."/>
            <person name="Estep M."/>
            <person name="Feng L."/>
            <person name="Vaughn J.N."/>
            <person name="Grimwood J."/>
            <person name="Jenkins J."/>
            <person name="Barry K."/>
            <person name="Lindquist E."/>
            <person name="Hellsten U."/>
            <person name="Deshpande S."/>
            <person name="Wang X."/>
            <person name="Wu X."/>
            <person name="Mitros T."/>
            <person name="Triplett J."/>
            <person name="Yang X."/>
            <person name="Ye C.Y."/>
            <person name="Mauro-Herrera M."/>
            <person name="Wang L."/>
            <person name="Li P."/>
            <person name="Sharma M."/>
            <person name="Sharma R."/>
            <person name="Ronald P.C."/>
            <person name="Panaud O."/>
            <person name="Kellogg E.A."/>
            <person name="Brutnell T.P."/>
            <person name="Doust A.N."/>
            <person name="Tuskan G.A."/>
            <person name="Rokhsar D."/>
            <person name="Devos K.M."/>
        </authorList>
    </citation>
    <scope>NUCLEOTIDE SEQUENCE [LARGE SCALE GENOMIC DNA]</scope>
    <source>
        <strain evidence="2">Yugu1</strain>
    </source>
</reference>
<keyword evidence="1" id="KW-0472">Membrane</keyword>
<reference evidence="2" key="2">
    <citation type="submission" date="2015-07" db="EMBL/GenBank/DDBJ databases">
        <authorList>
            <person name="Noorani M."/>
        </authorList>
    </citation>
    <scope>NUCLEOTIDE SEQUENCE</scope>
    <source>
        <strain evidence="2">Yugu1</strain>
    </source>
</reference>
<keyword evidence="1" id="KW-1133">Transmembrane helix</keyword>
<feature type="transmembrane region" description="Helical" evidence="1">
    <location>
        <begin position="83"/>
        <end position="105"/>
    </location>
</feature>
<feature type="transmembrane region" description="Helical" evidence="1">
    <location>
        <begin position="39"/>
        <end position="62"/>
    </location>
</feature>
<evidence type="ECO:0000256" key="1">
    <source>
        <dbReference type="SAM" id="Phobius"/>
    </source>
</evidence>
<keyword evidence="1" id="KW-0812">Transmembrane</keyword>
<proteinExistence type="predicted"/>